<dbReference type="SUPFAM" id="SSF53686">
    <property type="entry name" value="Tryptophan synthase beta subunit-like PLP-dependent enzymes"/>
    <property type="match status" value="2"/>
</dbReference>
<dbReference type="CDD" id="cd01561">
    <property type="entry name" value="CBS_like"/>
    <property type="match status" value="1"/>
</dbReference>
<protein>
    <recommendedName>
        <fullName evidence="5">cystathionine beta-synthase</fullName>
        <ecNumber evidence="5">4.2.1.22</ecNumber>
    </recommendedName>
</protein>
<name>A0AAF3EHA0_9BILA</name>
<dbReference type="InterPro" id="IPR036052">
    <property type="entry name" value="TrpB-like_PALP_sf"/>
</dbReference>
<evidence type="ECO:0000256" key="4">
    <source>
        <dbReference type="ARBA" id="ARBA00011245"/>
    </source>
</evidence>
<dbReference type="Gene3D" id="3.40.50.1100">
    <property type="match status" value="5"/>
</dbReference>
<organism evidence="9 10">
    <name type="scientific">Mesorhabditis belari</name>
    <dbReference type="NCBI Taxonomy" id="2138241"/>
    <lineage>
        <taxon>Eukaryota</taxon>
        <taxon>Metazoa</taxon>
        <taxon>Ecdysozoa</taxon>
        <taxon>Nematoda</taxon>
        <taxon>Chromadorea</taxon>
        <taxon>Rhabditida</taxon>
        <taxon>Rhabditina</taxon>
        <taxon>Rhabditomorpha</taxon>
        <taxon>Rhabditoidea</taxon>
        <taxon>Rhabditidae</taxon>
        <taxon>Mesorhabditinae</taxon>
        <taxon>Mesorhabditis</taxon>
    </lineage>
</organism>
<dbReference type="AlphaFoldDB" id="A0AAF3EHA0"/>
<dbReference type="InterPro" id="IPR050214">
    <property type="entry name" value="Cys_Synth/Cystath_Beta-Synth"/>
</dbReference>
<comment type="pathway">
    <text evidence="2">Amino-acid biosynthesis; L-cysteine biosynthesis; L-cysteine from L-homocysteine and L-serine: step 1/2.</text>
</comment>
<dbReference type="Pfam" id="PF00291">
    <property type="entry name" value="PALP"/>
    <property type="match status" value="2"/>
</dbReference>
<keyword evidence="9" id="KW-1185">Reference proteome</keyword>
<feature type="domain" description="Tryptophan synthase beta chain-like PALP" evidence="8">
    <location>
        <begin position="357"/>
        <end position="649"/>
    </location>
</feature>
<dbReference type="FunFam" id="3.40.50.1100:FF:000118">
    <property type="entry name" value="Related to CYS4-cystathionine beta-synthase"/>
    <property type="match status" value="1"/>
</dbReference>
<accession>A0AAF3EHA0</accession>
<dbReference type="GO" id="GO:0030170">
    <property type="term" value="F:pyridoxal phosphate binding"/>
    <property type="evidence" value="ECO:0007669"/>
    <property type="project" value="UniProtKB-ARBA"/>
</dbReference>
<dbReference type="WBParaSite" id="MBELARI_LOCUS13366">
    <property type="protein sequence ID" value="MBELARI_LOCUS13366"/>
    <property type="gene ID" value="MBELARI_LOCUS13366"/>
</dbReference>
<dbReference type="GO" id="GO:0004122">
    <property type="term" value="F:cystathionine beta-synthase activity"/>
    <property type="evidence" value="ECO:0007669"/>
    <property type="project" value="UniProtKB-EC"/>
</dbReference>
<evidence type="ECO:0000256" key="2">
    <source>
        <dbReference type="ARBA" id="ARBA00005003"/>
    </source>
</evidence>
<dbReference type="EC" id="4.2.1.22" evidence="5"/>
<dbReference type="Proteomes" id="UP000887575">
    <property type="component" value="Unassembled WGS sequence"/>
</dbReference>
<proteinExistence type="inferred from homology"/>
<evidence type="ECO:0000256" key="7">
    <source>
        <dbReference type="ARBA" id="ARBA00047490"/>
    </source>
</evidence>
<dbReference type="InterPro" id="IPR001216">
    <property type="entry name" value="P-phosphate_BS"/>
</dbReference>
<comment type="cofactor">
    <cofactor evidence="1">
        <name>pyridoxal 5'-phosphate</name>
        <dbReference type="ChEBI" id="CHEBI:597326"/>
    </cofactor>
</comment>
<comment type="similarity">
    <text evidence="3">Belongs to the cysteine synthase/cystathionine beta-synthase family.</text>
</comment>
<dbReference type="FunFam" id="3.40.50.1100:FF:000003">
    <property type="entry name" value="Cystathionine beta-synthase"/>
    <property type="match status" value="1"/>
</dbReference>
<evidence type="ECO:0000256" key="6">
    <source>
        <dbReference type="ARBA" id="ARBA00022898"/>
    </source>
</evidence>
<dbReference type="PANTHER" id="PTHR10314">
    <property type="entry name" value="CYSTATHIONINE BETA-SYNTHASE"/>
    <property type="match status" value="1"/>
</dbReference>
<dbReference type="PROSITE" id="PS00901">
    <property type="entry name" value="CYS_SYNTHASE"/>
    <property type="match status" value="1"/>
</dbReference>
<evidence type="ECO:0000256" key="5">
    <source>
        <dbReference type="ARBA" id="ARBA00012041"/>
    </source>
</evidence>
<comment type="subunit">
    <text evidence="4">Monomer.</text>
</comment>
<feature type="domain" description="Tryptophan synthase beta chain-like PALP" evidence="8">
    <location>
        <begin position="10"/>
        <end position="273"/>
    </location>
</feature>
<dbReference type="InterPro" id="IPR001926">
    <property type="entry name" value="TrpB-like_PALP"/>
</dbReference>
<keyword evidence="6" id="KW-0663">Pyridoxal phosphate</keyword>
<sequence length="677" mass="73184">MASGSFETILEAVGKTPLVRLNKIPKEHGIKANIYVKLEYLSAGGSAQDRLAKRLIELAESRGLIQKDTTLIYSASHNVALGMALVCAVKGYRLIIVTPEREERDIDTMLTALGAEVLRVNNGSVCSKGYAKSLNLPNSFLLNTLEKEAAAEIIAYNSADEIFSALNKVSMVVVPHGQGGSSIAQKAPSGTRVVSVTTLPDHKGGNGLERYPFLELDGKQEKSDVSSKEAFLMARRLIREEGVMTGPAGGAGVTAALQLATNFTENDNVVVVLGDGIRNYMNKFVDDQWLKERGVILDSVKPTVHPEEKYDPEVVKKYTPTTLAGYWSRDVDGKFTNCSNKFKAFREVRPAVLDNVLEAIGNTPLVKLQRIPKMYGVNCNIYAKCEYFNAGGSIKDRIAVRMIELAEENGLLKPGMTIIEPTSGNTGIGLSLAAAVKGYKCIIVMPVKMSKEKALAMEALGAIIVRTPNEAAFDSPLSHIGVALRLQNEIPGAIILDQYRNMGNPLVHYEQTAEEMIHQSGGKIDAVVVGAGTGGSVTGVGMKIKDALPNCKVIGTDPIGSILADPSQTWTKFYEVEGVGYDFIPGTLKRDVVDTWIKTGDKDSFEVGRALIQKEGLLCGGSSGANVWAALQVAKDMPEGSNIVVVLPDGVRNYLSKFLDDEWLAIRDLIPDKKMCC</sequence>
<comment type="catalytic activity">
    <reaction evidence="7">
        <text>L-homocysteine + L-serine = L,L-cystathionine + H2O</text>
        <dbReference type="Rhea" id="RHEA:10112"/>
        <dbReference type="ChEBI" id="CHEBI:15377"/>
        <dbReference type="ChEBI" id="CHEBI:33384"/>
        <dbReference type="ChEBI" id="CHEBI:58161"/>
        <dbReference type="ChEBI" id="CHEBI:58199"/>
        <dbReference type="EC" id="4.2.1.22"/>
    </reaction>
</comment>
<reference evidence="10" key="1">
    <citation type="submission" date="2024-02" db="UniProtKB">
        <authorList>
            <consortium name="WormBaseParasite"/>
        </authorList>
    </citation>
    <scope>IDENTIFICATION</scope>
</reference>
<evidence type="ECO:0000256" key="1">
    <source>
        <dbReference type="ARBA" id="ARBA00001933"/>
    </source>
</evidence>
<evidence type="ECO:0000259" key="8">
    <source>
        <dbReference type="Pfam" id="PF00291"/>
    </source>
</evidence>
<evidence type="ECO:0000313" key="9">
    <source>
        <dbReference type="Proteomes" id="UP000887575"/>
    </source>
</evidence>
<evidence type="ECO:0000313" key="10">
    <source>
        <dbReference type="WBParaSite" id="MBELARI_LOCUS13366"/>
    </source>
</evidence>
<dbReference type="GO" id="GO:0006535">
    <property type="term" value="P:cysteine biosynthetic process from serine"/>
    <property type="evidence" value="ECO:0007669"/>
    <property type="project" value="InterPro"/>
</dbReference>
<evidence type="ECO:0000256" key="3">
    <source>
        <dbReference type="ARBA" id="ARBA00007103"/>
    </source>
</evidence>